<dbReference type="NCBIfam" id="TIGR00350">
    <property type="entry name" value="lytR_cpsA_psr"/>
    <property type="match status" value="1"/>
</dbReference>
<keyword evidence="3" id="KW-0472">Membrane</keyword>
<dbReference type="Gene3D" id="3.40.630.190">
    <property type="entry name" value="LCP protein"/>
    <property type="match status" value="1"/>
</dbReference>
<dbReference type="InterPro" id="IPR050922">
    <property type="entry name" value="LytR/CpsA/Psr_CW_biosynth"/>
</dbReference>
<evidence type="ECO:0000256" key="1">
    <source>
        <dbReference type="ARBA" id="ARBA00006068"/>
    </source>
</evidence>
<organism evidence="6 7">
    <name type="scientific">Streptantibioticus parmotrematis</name>
    <dbReference type="NCBI Taxonomy" id="2873249"/>
    <lineage>
        <taxon>Bacteria</taxon>
        <taxon>Bacillati</taxon>
        <taxon>Actinomycetota</taxon>
        <taxon>Actinomycetes</taxon>
        <taxon>Kitasatosporales</taxon>
        <taxon>Streptomycetaceae</taxon>
        <taxon>Streptantibioticus</taxon>
    </lineage>
</organism>
<gene>
    <name evidence="6" type="ORF">K7472_23520</name>
</gene>
<dbReference type="Pfam" id="PF03816">
    <property type="entry name" value="LytR_cpsA_psr"/>
    <property type="match status" value="1"/>
</dbReference>
<feature type="compositionally biased region" description="Gly residues" evidence="2">
    <location>
        <begin position="35"/>
        <end position="48"/>
    </location>
</feature>
<protein>
    <submittedName>
        <fullName evidence="6">LCP family protein</fullName>
    </submittedName>
</protein>
<name>A0ABS7QX61_9ACTN</name>
<evidence type="ECO:0000313" key="7">
    <source>
        <dbReference type="Proteomes" id="UP001198565"/>
    </source>
</evidence>
<dbReference type="InterPro" id="IPR027381">
    <property type="entry name" value="LytR/CpsA/Psr_C"/>
</dbReference>
<feature type="region of interest" description="Disordered" evidence="2">
    <location>
        <begin position="1"/>
        <end position="52"/>
    </location>
</feature>
<feature type="domain" description="LytR/CpsA/Psr regulator C-terminal" evidence="5">
    <location>
        <begin position="418"/>
        <end position="509"/>
    </location>
</feature>
<evidence type="ECO:0000259" key="5">
    <source>
        <dbReference type="Pfam" id="PF13399"/>
    </source>
</evidence>
<feature type="region of interest" description="Disordered" evidence="2">
    <location>
        <begin position="382"/>
        <end position="416"/>
    </location>
</feature>
<dbReference type="Proteomes" id="UP001198565">
    <property type="component" value="Unassembled WGS sequence"/>
</dbReference>
<comment type="similarity">
    <text evidence="1">Belongs to the LytR/CpsA/Psr (LCP) family.</text>
</comment>
<dbReference type="Gene3D" id="3.30.70.2390">
    <property type="match status" value="1"/>
</dbReference>
<comment type="caution">
    <text evidence="6">The sequence shown here is derived from an EMBL/GenBank/DDBJ whole genome shotgun (WGS) entry which is preliminary data.</text>
</comment>
<dbReference type="RefSeq" id="WP_222980516.1">
    <property type="nucleotide sequence ID" value="NZ_JAINVZ010000018.1"/>
</dbReference>
<dbReference type="PANTHER" id="PTHR33392:SF6">
    <property type="entry name" value="POLYISOPRENYL-TEICHOIC ACID--PEPTIDOGLYCAN TEICHOIC ACID TRANSFERASE TAGU"/>
    <property type="match status" value="1"/>
</dbReference>
<dbReference type="PANTHER" id="PTHR33392">
    <property type="entry name" value="POLYISOPRENYL-TEICHOIC ACID--PEPTIDOGLYCAN TEICHOIC ACID TRANSFERASE TAGU"/>
    <property type="match status" value="1"/>
</dbReference>
<proteinExistence type="inferred from homology"/>
<keyword evidence="7" id="KW-1185">Reference proteome</keyword>
<accession>A0ABS7QX61</accession>
<dbReference type="EMBL" id="JAINVZ010000018">
    <property type="protein sequence ID" value="MBY8887787.1"/>
    <property type="molecule type" value="Genomic_DNA"/>
</dbReference>
<dbReference type="InterPro" id="IPR004474">
    <property type="entry name" value="LytR_CpsA_psr"/>
</dbReference>
<keyword evidence="3" id="KW-0812">Transmembrane</keyword>
<feature type="domain" description="Cell envelope-related transcriptional attenuator" evidence="4">
    <location>
        <begin position="143"/>
        <end position="299"/>
    </location>
</feature>
<keyword evidence="3" id="KW-1133">Transmembrane helix</keyword>
<evidence type="ECO:0000313" key="6">
    <source>
        <dbReference type="EMBL" id="MBY8887787.1"/>
    </source>
</evidence>
<evidence type="ECO:0000256" key="2">
    <source>
        <dbReference type="SAM" id="MobiDB-lite"/>
    </source>
</evidence>
<dbReference type="Pfam" id="PF13399">
    <property type="entry name" value="LytR_C"/>
    <property type="match status" value="1"/>
</dbReference>
<evidence type="ECO:0000259" key="4">
    <source>
        <dbReference type="Pfam" id="PF03816"/>
    </source>
</evidence>
<sequence length="551" mass="57133">MRDGTAAEPVRPLAGDTTQVPAQRSGGGHRRDGGDGGNTPGGGDGGDGGARRRRRRRALKWVAVGTALIVLSSGGAAYAYYRHLNGNLKKADLDLGAKHLAPAVPNAAGQTPLNILLLGSDSRNTSEDVKLGGATYDIGGPPHADVEMLLHVSADRSNMTVISVPRDTRVDIPECTDPATGKKYAPSNDIITDSLSHGGPGCTVATWEELTGIPIDHFMMVDFAGVVKMADAVGGVPVCVDNNIYDKDSGLRLTKGTHVIQGQQALQWLRTRHGFEDGSDIGRTHAQHMYMSAMVRQLKSSAKLTDPGELMNLAESATKALTVDQGLGTVKKLYDLAGQLQKVPTDRITMTTMPWAPDPQAPDAHVVPTSDAEKLFAMVRGDIPADGKGGAPGAKPSTSASAPASPSPSDTAAPKDRIAVDVRNGTGTISLAPVPGRAGSVTDRLAALGFTRAATDDTLQSQADTTITYPSNDLQADAQAVAKALGIPASAVRKSTAVSGITLVVGSDWRTGESYPKAAGSDPTKLPDTAAALNAGTDACMKVNVSGGYSW</sequence>
<feature type="compositionally biased region" description="Low complexity" evidence="2">
    <location>
        <begin position="393"/>
        <end position="412"/>
    </location>
</feature>
<feature type="transmembrane region" description="Helical" evidence="3">
    <location>
        <begin position="61"/>
        <end position="81"/>
    </location>
</feature>
<reference evidence="6 7" key="1">
    <citation type="submission" date="2021-08" db="EMBL/GenBank/DDBJ databases">
        <title>Streptomyces sp. PTM05 isolated from lichen.</title>
        <authorList>
            <person name="Somphong A."/>
            <person name="Phongsopitanun W."/>
            <person name="Tanasupawat S."/>
        </authorList>
    </citation>
    <scope>NUCLEOTIDE SEQUENCE [LARGE SCALE GENOMIC DNA]</scope>
    <source>
        <strain evidence="6 7">Ptm05</strain>
    </source>
</reference>
<evidence type="ECO:0000256" key="3">
    <source>
        <dbReference type="SAM" id="Phobius"/>
    </source>
</evidence>